<accession>A0A0N4UZA7</accession>
<protein>
    <submittedName>
        <fullName evidence="11">SET domain-containing protein</fullName>
    </submittedName>
</protein>
<dbReference type="InterPro" id="IPR046341">
    <property type="entry name" value="SET_dom_sf"/>
</dbReference>
<dbReference type="SUPFAM" id="SSF82199">
    <property type="entry name" value="SET domain"/>
    <property type="match status" value="1"/>
</dbReference>
<keyword evidence="6" id="KW-0479">Metal-binding</keyword>
<dbReference type="SMART" id="SM00317">
    <property type="entry name" value="SET"/>
    <property type="match status" value="1"/>
</dbReference>
<dbReference type="OrthoDB" id="5846691at2759"/>
<dbReference type="STRING" id="51028.A0A0N4UZA7"/>
<reference evidence="9 10" key="2">
    <citation type="submission" date="2018-10" db="EMBL/GenBank/DDBJ databases">
        <authorList>
            <consortium name="Pathogen Informatics"/>
        </authorList>
    </citation>
    <scope>NUCLEOTIDE SEQUENCE [LARGE SCALE GENOMIC DNA]</scope>
</reference>
<proteinExistence type="predicted"/>
<dbReference type="EMBL" id="UXUI01007424">
    <property type="protein sequence ID" value="VDD87513.1"/>
    <property type="molecule type" value="Genomic_DNA"/>
</dbReference>
<comment type="subcellular location">
    <subcellularLocation>
        <location evidence="1">Chromosome</location>
    </subcellularLocation>
</comment>
<keyword evidence="7" id="KW-0862">Zinc</keyword>
<sequence length="446" mass="51927">MPICLGISVVMNHYKNKQKSFSDQWILQSARRRKALEVRNPNIVEVYPREKEDAKDTDYLTAVLGLENRTDLVESSELPLKCNSDDEEYCDGSGKALFGRNYVMDRILARKTVMVDFMEREKSRTVLGLKQRLEDENLYQLRNLDRWERKINSSRCCSNGKKIFVFNSVDDACRPRHFEYINKSVLVTPVKFSKKPVPKRCHCPLKYYCNGASVFMSYYKSFFNVTKYKLAIARTERCGWGVFALEDIPAGRLVFEFVGEDANKRGDYDYQFDLNCDAGTEYVIDAKFMGNESAFMNHSCNANLSAMILYDEQAAPAFHRMALFSKADVKKGDELTLNYYPQFSKNKILLNGQGLLHRKKLKCRFVFTFLTSLLFQHTNFMASFVHGCSHEKINCIYLNYNSLSFEPSRKYFCFIPPIFFTSHFFVIVHHLDKLTYQNSKCCRHVK</sequence>
<keyword evidence="2" id="KW-0158">Chromosome</keyword>
<dbReference type="WBParaSite" id="EVEC_0000294801-mRNA-1">
    <property type="protein sequence ID" value="EVEC_0000294801-mRNA-1"/>
    <property type="gene ID" value="EVEC_0000294801"/>
</dbReference>
<dbReference type="InterPro" id="IPR050973">
    <property type="entry name" value="H3K9_Histone-Lys_N-MTase"/>
</dbReference>
<feature type="domain" description="SET" evidence="8">
    <location>
        <begin position="228"/>
        <end position="340"/>
    </location>
</feature>
<evidence type="ECO:0000313" key="9">
    <source>
        <dbReference type="EMBL" id="VDD87513.1"/>
    </source>
</evidence>
<evidence type="ECO:0000256" key="2">
    <source>
        <dbReference type="ARBA" id="ARBA00022454"/>
    </source>
</evidence>
<evidence type="ECO:0000256" key="1">
    <source>
        <dbReference type="ARBA" id="ARBA00004286"/>
    </source>
</evidence>
<dbReference type="Gene3D" id="2.170.270.10">
    <property type="entry name" value="SET domain"/>
    <property type="match status" value="1"/>
</dbReference>
<evidence type="ECO:0000256" key="4">
    <source>
        <dbReference type="ARBA" id="ARBA00022679"/>
    </source>
</evidence>
<keyword evidence="5" id="KW-0949">S-adenosyl-L-methionine</keyword>
<evidence type="ECO:0000259" key="8">
    <source>
        <dbReference type="PROSITE" id="PS50280"/>
    </source>
</evidence>
<evidence type="ECO:0000256" key="6">
    <source>
        <dbReference type="ARBA" id="ARBA00022723"/>
    </source>
</evidence>
<dbReference type="PANTHER" id="PTHR46223">
    <property type="entry name" value="HISTONE-LYSINE N-METHYLTRANSFERASE SUV39H"/>
    <property type="match status" value="1"/>
</dbReference>
<organism evidence="11">
    <name type="scientific">Enterobius vermicularis</name>
    <name type="common">Human pinworm</name>
    <dbReference type="NCBI Taxonomy" id="51028"/>
    <lineage>
        <taxon>Eukaryota</taxon>
        <taxon>Metazoa</taxon>
        <taxon>Ecdysozoa</taxon>
        <taxon>Nematoda</taxon>
        <taxon>Chromadorea</taxon>
        <taxon>Rhabditida</taxon>
        <taxon>Spirurina</taxon>
        <taxon>Oxyuridomorpha</taxon>
        <taxon>Oxyuroidea</taxon>
        <taxon>Oxyuridae</taxon>
        <taxon>Enterobius</taxon>
    </lineage>
</organism>
<keyword evidence="3" id="KW-0489">Methyltransferase</keyword>
<keyword evidence="4" id="KW-0808">Transferase</keyword>
<dbReference type="PANTHER" id="PTHR46223:SF3">
    <property type="entry name" value="HISTONE-LYSINE N-METHYLTRANSFERASE SET-23"/>
    <property type="match status" value="1"/>
</dbReference>
<dbReference type="AlphaFoldDB" id="A0A0N4UZA7"/>
<name>A0A0N4UZA7_ENTVE</name>
<evidence type="ECO:0000256" key="7">
    <source>
        <dbReference type="ARBA" id="ARBA00022833"/>
    </source>
</evidence>
<dbReference type="GO" id="GO:0005694">
    <property type="term" value="C:chromosome"/>
    <property type="evidence" value="ECO:0007669"/>
    <property type="project" value="UniProtKB-SubCell"/>
</dbReference>
<evidence type="ECO:0000313" key="10">
    <source>
        <dbReference type="Proteomes" id="UP000274131"/>
    </source>
</evidence>
<dbReference type="GO" id="GO:0008168">
    <property type="term" value="F:methyltransferase activity"/>
    <property type="evidence" value="ECO:0007669"/>
    <property type="project" value="UniProtKB-KW"/>
</dbReference>
<dbReference type="GO" id="GO:0046872">
    <property type="term" value="F:metal ion binding"/>
    <property type="evidence" value="ECO:0007669"/>
    <property type="project" value="UniProtKB-KW"/>
</dbReference>
<dbReference type="GO" id="GO:0032259">
    <property type="term" value="P:methylation"/>
    <property type="evidence" value="ECO:0007669"/>
    <property type="project" value="UniProtKB-KW"/>
</dbReference>
<evidence type="ECO:0000313" key="11">
    <source>
        <dbReference type="WBParaSite" id="EVEC_0000294801-mRNA-1"/>
    </source>
</evidence>
<evidence type="ECO:0000256" key="5">
    <source>
        <dbReference type="ARBA" id="ARBA00022691"/>
    </source>
</evidence>
<reference evidence="11" key="1">
    <citation type="submission" date="2017-02" db="UniProtKB">
        <authorList>
            <consortium name="WormBaseParasite"/>
        </authorList>
    </citation>
    <scope>IDENTIFICATION</scope>
</reference>
<evidence type="ECO:0000256" key="3">
    <source>
        <dbReference type="ARBA" id="ARBA00022603"/>
    </source>
</evidence>
<keyword evidence="10" id="KW-1185">Reference proteome</keyword>
<dbReference type="Pfam" id="PF00856">
    <property type="entry name" value="SET"/>
    <property type="match status" value="1"/>
</dbReference>
<dbReference type="Proteomes" id="UP000274131">
    <property type="component" value="Unassembled WGS sequence"/>
</dbReference>
<gene>
    <name evidence="9" type="ORF">EVEC_LOCUS2656</name>
</gene>
<dbReference type="PROSITE" id="PS50280">
    <property type="entry name" value="SET"/>
    <property type="match status" value="1"/>
</dbReference>
<dbReference type="InterPro" id="IPR001214">
    <property type="entry name" value="SET_dom"/>
</dbReference>